<evidence type="ECO:0000259" key="1">
    <source>
        <dbReference type="Pfam" id="PF25794"/>
    </source>
</evidence>
<reference evidence="2" key="1">
    <citation type="submission" date="2019-07" db="EMBL/GenBank/DDBJ databases">
        <title>Hyphodiscus hymeniophilus genome sequencing and assembly.</title>
        <authorList>
            <person name="Kramer G."/>
            <person name="Nodwell J."/>
        </authorList>
    </citation>
    <scope>NUCLEOTIDE SEQUENCE</scope>
    <source>
        <strain evidence="2">ATCC 34498</strain>
    </source>
</reference>
<keyword evidence="3" id="KW-1185">Reference proteome</keyword>
<dbReference type="Pfam" id="PF25794">
    <property type="entry name" value="SACS"/>
    <property type="match status" value="2"/>
</dbReference>
<feature type="domain" description="Sacsin/Nov" evidence="1">
    <location>
        <begin position="12"/>
        <end position="242"/>
    </location>
</feature>
<dbReference type="InterPro" id="IPR036890">
    <property type="entry name" value="HATPase_C_sf"/>
</dbReference>
<dbReference type="Gene3D" id="3.30.565.10">
    <property type="entry name" value="Histidine kinase-like ATPase, C-terminal domain"/>
    <property type="match status" value="1"/>
</dbReference>
<proteinExistence type="predicted"/>
<dbReference type="InterPro" id="IPR011333">
    <property type="entry name" value="SKP1/BTB/POZ_sf"/>
</dbReference>
<dbReference type="NCBIfam" id="NF047352">
    <property type="entry name" value="P_loop_sacsin"/>
    <property type="match status" value="1"/>
</dbReference>
<dbReference type="PANTHER" id="PTHR46919:SF2">
    <property type="entry name" value="SACSIN"/>
    <property type="match status" value="1"/>
</dbReference>
<dbReference type="OrthoDB" id="1262810at2759"/>
<dbReference type="EMBL" id="VNKQ01000016">
    <property type="protein sequence ID" value="KAG0646208.1"/>
    <property type="molecule type" value="Genomic_DNA"/>
</dbReference>
<dbReference type="PANTHER" id="PTHR46919">
    <property type="entry name" value="ZINC FINGER, C3HC4 TYPE (RING FINGER) FAMILY PROTEIN"/>
    <property type="match status" value="1"/>
</dbReference>
<comment type="caution">
    <text evidence="2">The sequence shown here is derived from an EMBL/GenBank/DDBJ whole genome shotgun (WGS) entry which is preliminary data.</text>
</comment>
<protein>
    <recommendedName>
        <fullName evidence="1">Sacsin/Nov domain-containing protein</fullName>
    </recommendedName>
</protein>
<evidence type="ECO:0000313" key="3">
    <source>
        <dbReference type="Proteomes" id="UP000785200"/>
    </source>
</evidence>
<dbReference type="Gene3D" id="3.30.710.10">
    <property type="entry name" value="Potassium Channel Kv1.1, Chain A"/>
    <property type="match status" value="1"/>
</dbReference>
<evidence type="ECO:0000313" key="2">
    <source>
        <dbReference type="EMBL" id="KAG0646208.1"/>
    </source>
</evidence>
<dbReference type="SUPFAM" id="SSF55874">
    <property type="entry name" value="ATPase domain of HSP90 chaperone/DNA topoisomerase II/histidine kinase"/>
    <property type="match status" value="2"/>
</dbReference>
<dbReference type="Proteomes" id="UP000785200">
    <property type="component" value="Unassembled WGS sequence"/>
</dbReference>
<dbReference type="InterPro" id="IPR058210">
    <property type="entry name" value="SACS/Nov_dom"/>
</dbReference>
<gene>
    <name evidence="2" type="ORF">D0Z07_8415</name>
</gene>
<name>A0A9P6SLT4_9HELO</name>
<organism evidence="2 3">
    <name type="scientific">Hyphodiscus hymeniophilus</name>
    <dbReference type="NCBI Taxonomy" id="353542"/>
    <lineage>
        <taxon>Eukaryota</taxon>
        <taxon>Fungi</taxon>
        <taxon>Dikarya</taxon>
        <taxon>Ascomycota</taxon>
        <taxon>Pezizomycotina</taxon>
        <taxon>Leotiomycetes</taxon>
        <taxon>Helotiales</taxon>
        <taxon>Hyphodiscaceae</taxon>
        <taxon>Hyphodiscus</taxon>
    </lineage>
</organism>
<sequence>MVPKPIGSNAQKQPLTIALKNICRDYPAGSGVLRELLQNADDARATEVRFHLDEGTHPTNNLIDPALAKYQGPALLAYNNAIFTEKDFKSLSQLGNSLKSDDASTTGKFGRGFNSVYNWTDSPSIISCERLLILDPHEEWSTGGPVYDFVEDAEDCSIQNQMVAFQSVMDDRTKPLAGTIIRIPLRTREQASNSEICNNETSVAEIRAVLKSFEADFGDSGLLFMRNVTTITIGPTAEMSSSIEMLAKDGTKVSSFDHSFEVVIRRSSGKEVKEMPFVIHHTIGGETLDGGIQKWAKEQKYTPWVAIAAQIPYFEDSHGSLFTVLPLPIPVNQPVFIHGQFSLSPDRASFYSQDPASAKWNDWLVKEPLTWAWTKILLRMAHLHPNVSNFAWFPDYVDNPNDLLRNPLVNVLKTVAKDSLPIWWTEVGYVSAEEGFLNAGEKSVPLREAFREAQVPVIYAPDKLYSSVERVFDGNILSPRRLCAFLLNNTDRIRDWCHSTKQFILEYLLSEVGFTEVGSLELFPFKDGKYRSIDLHVAYVCRSASEEDLFNLENDHNLDLAKLSESTKFILRAWCSGSAGHKSIRYRSASDFRDYSLSFVFINPDHEQDMTSLDTKAIAFIPKAWKWLVDQQVDITGIISDLWLVPLTNSHYRKLIPRHSESLTFFAPLRPVGDFMSAFDNEFSSKVKPIVQTAELSLQAQGLLTSTSRSNPNLRIQDGSNLVSFARWLHQIRIVIEFAPDDEKIKIMEIIVSNFQLSASHSGYDSIQNDIGSLQIFKKVDWKVEGNKAIPIQVWTSIQASESSIGLLDGVIAVPRLDKVQFLTAPVSSLSYRILSGLKLAQCIRASALVENYIIPNWASLQKANTYSCREQAARLVVSQYSSLSSGCRVKLRKVPIIPVSRITGETTSRFSVAEDLVNPSVLGLKALFFDDEEVIPESDFFDQFKSLLNDIGLKTVVDEALVYSRARKFSSGSHPLSEIEPRANALLRSSSASSWSLFKPSSDRLEFRRQKWLPILDSEGTLQLQAPDQCRPIREQLLVSSQLPVFSFSVSAEWEELLGWRDVLPNNVLLGQLKHGIQASDRAIIDEVLTYVANNDQLPLLIGDLQALPCVLISKGGTYILPSKAFRPPLKYSARCDGLSPYLGNAEDSFWDKHRILLEHMGIREKPSNSDLLTVQQTLESRTPLNEFDIGVAIELLRLFTMLPENSQTGMKVLSEDGNFYPSYEVSHNDLGTLLKPKDKVNLTHPDIPSKYVRKLGIESLHDRLMKGMLDIADIDDEDEFEQHEKVATRIVDTLERYTVDSTFREYLANADDTAGTSRISWLLDERSHPAETLVDPLLKPFQGPALLVHNDGVFSDDDFKGFKNVGEGSKRDKKETIGQYGRGSQTMYHWTDVPMILSGKWLLILDPQQKVLPKNQIKGKRKPGVKLELSKLKDICSDQLAPFEGLWEYTRDLDNYLGTIFRFPLRTQSTVSELRVVKTDLNTAAVRQLFDTYFDEARISLLFLKNVRSIEFAIHGRLNPEWSVIRQKSLDDDPNSFSGWAICTVAKTVESGHQLTTNDKWWIAVEDLKPKTKHLPYSPRRVMKNVECGIAGLVSSTPVIVRRGTDFPSITKPRMFSTLPLPILSDLPVYIHASFSLSGDRQSLVTDEHGLEPYRSQWNKYLLQTALPGLYLAFLDDIGPNVREEVLALWPQKEPPTRSCSEDIYSSFWKQLPQSEGRFFPKYRNPSDSTLRERPKLFSIYQAMFDFLPKKQSETLAPLLLSLGVNLVRNVPSTIVSRLKSIPGVKSVDGTALRDLLKLEENKKILEEQIAVDPSILELVIHLVVPTGNDLTELDGCYILPLVDGTIGQLQLLGSSTTTERFYFVSRSEEELFDFAAELLVSANSGKLNAVVASKKFNLEKLQLHHIGKLLEKSDIKAGQVTPTFSEGDEWLTDFWAYWNKHSVVADTPPAIDISTLPGVYRATCGSDSFYVDPLMLDEPPAVVEPSLPDHQQICDKFPELWRFDQKLMPKGLRDTEKSFTKSASFFRFIRAVSCLARKKGDTLGDFAAKHMSIEDLKVHTSAQDHHVDDGHQLNFWQVLRCMLVCHAGEDGLSPKAPLQEIAQLQGDLRSLPLWPTQGSEGMLIPATSAKIAGQPGFLVPWMRDFAQFINPQAASEPNNQKCLALLGIPKLNIQYIIKNHILPLPPLSTHANWTSYQKFVIEIASISSSKLAPIKDVLFQTRLAVDGNRSLRYANELFDHDDEVFRSAFRGEETTKFLHSDVRACRQFWLNVGLRHRANEIWNPLDLIKCLQSLSLRQRSLTDKTHLAADAAVVLRPLTAPNSSIRGFESHWTAISKESVFDSRSNFPSGADHRTFVMKGIAAERPLSDLSQLVSYKHVAVCWSQTPFAINEPTTEVFAAVNGGNPSTEMVWKHLEYLAEMSQQLAPSHLPGFLEDLHNTYSYLQDHVTMNDHFAARWSGSLPSEPVITYSDDEMSYHTLSTMIDYAYEEKINWGTMTAKAEDDETTRAAKLHMLIDLHKGADYWLIETLKSEVECMLIASFKLCVNVQNVRDIAVLADQIRAREFEKMCKEFYQKNKAVVDRASGSVQ</sequence>
<accession>A0A9P6SLT4</accession>
<feature type="domain" description="Sacsin/Nov" evidence="1">
    <location>
        <begin position="1285"/>
        <end position="1516"/>
    </location>
</feature>